<dbReference type="EMBL" id="CP158568">
    <property type="protein sequence ID" value="XBY44549.1"/>
    <property type="molecule type" value="Genomic_DNA"/>
</dbReference>
<dbReference type="AlphaFoldDB" id="A0AAU7XCX5"/>
<sequence length="644" mass="68290">MTAKTLIIEHLGENALLLPARIRAGLDANDRAKVLMSALQAAVEQAFGRGGAASDLHAEARAVGLDADRVRGFIRGAAAQDGERFAAPGAVAIAHDLGADIEAMIAAAGAAGDDVSAFQVRFAALAADLATDGDGLDRAQVARITAAGTKSADSLHRLIMDLHKALNRLAADHAEEDVAGARCSGLAGDDRQAVSAFMAGVEATRKLKFDHPGLDTTAARAGERLLIQNDIGTTDAHVLCVTVTEAAVDVTYTDVHRSRAKFFIGLFSSFEDVVWTAPSAHKAEGLAEGAAFEFVTAHLDVADPRRRDTFLSAVGAALVFLIDWNKARKQLQRFVDKDDAIRVLDWAARRRLGHRAFLELGGADLVNGAIQRAADGHIGYGVRLDHAIGEDQAVDFLRQALRIACEGLLAARSDRLIRDAIDAELVRRLERSGSTLLQGVVTQAGLARSILAGLAEALGHGDAVRAAATAKRIEEKADRLAIDLRATAERLKVEGKVAPLIDQVEQAIDDVEEASFFLSLLQGPGIDAGNGDLTRLVATATRAAEAVARMADAASAAADGHRIDMDDALAAMADLFALEHAADDEERAALAATLRTETDPRRTIVLTQCARRIEAATDRFAHAGHLMRAHLLGELNRHADADRL</sequence>
<name>A0AAU7XCX5_9HYPH</name>
<dbReference type="InterPro" id="IPR038078">
    <property type="entry name" value="PhoU-like_sf"/>
</dbReference>
<accession>A0AAU7XCX5</accession>
<proteinExistence type="predicted"/>
<reference evidence="1" key="1">
    <citation type="submission" date="2024-06" db="EMBL/GenBank/DDBJ databases">
        <title>Methylostella associata gen. nov., sp. nov., a novel Ancalomicrobiaceae-affiliated facultatively methylotrophic bacteria that feed on methanotrophs of the genus Methylococcus.</title>
        <authorList>
            <person name="Saltykova V."/>
            <person name="Danilova O.V."/>
            <person name="Oshkin I.Y."/>
            <person name="Belova S.E."/>
            <person name="Pimenov N.V."/>
            <person name="Dedysh S.N."/>
        </authorList>
    </citation>
    <scope>NUCLEOTIDE SEQUENCE</scope>
    <source>
        <strain evidence="1">S20</strain>
    </source>
</reference>
<gene>
    <name evidence="1" type="ORF">ABS361_21505</name>
</gene>
<evidence type="ECO:0000313" key="1">
    <source>
        <dbReference type="EMBL" id="XBY44549.1"/>
    </source>
</evidence>
<dbReference type="KEGG" id="mflg:ABS361_21505"/>
<evidence type="ECO:0008006" key="2">
    <source>
        <dbReference type="Google" id="ProtNLM"/>
    </source>
</evidence>
<dbReference type="Gene3D" id="1.20.58.220">
    <property type="entry name" value="Phosphate transport system protein phou homolog 2, domain 2"/>
    <property type="match status" value="1"/>
</dbReference>
<protein>
    <recommendedName>
        <fullName evidence="2">DUF47 family protein</fullName>
    </recommendedName>
</protein>
<organism evidence="1">
    <name type="scientific">Methyloraptor flagellatus</name>
    <dbReference type="NCBI Taxonomy" id="3162530"/>
    <lineage>
        <taxon>Bacteria</taxon>
        <taxon>Pseudomonadati</taxon>
        <taxon>Pseudomonadota</taxon>
        <taxon>Alphaproteobacteria</taxon>
        <taxon>Hyphomicrobiales</taxon>
        <taxon>Ancalomicrobiaceae</taxon>
        <taxon>Methyloraptor</taxon>
    </lineage>
</organism>
<dbReference type="RefSeq" id="WP_407049642.1">
    <property type="nucleotide sequence ID" value="NZ_CP158568.1"/>
</dbReference>